<gene>
    <name evidence="2" type="ORF">I8J29_00625</name>
</gene>
<proteinExistence type="predicted"/>
<accession>A0ABS3W2Z2</accession>
<dbReference type="RefSeq" id="WP_208845656.1">
    <property type="nucleotide sequence ID" value="NZ_JAGGDJ010000001.1"/>
</dbReference>
<protein>
    <submittedName>
        <fullName evidence="2">Cysteine-rich CWC family protein</fullName>
    </submittedName>
</protein>
<evidence type="ECO:0000313" key="3">
    <source>
        <dbReference type="Proteomes" id="UP000670947"/>
    </source>
</evidence>
<dbReference type="Pfam" id="PF14375">
    <property type="entry name" value="Cys_rich_CWC"/>
    <property type="match status" value="1"/>
</dbReference>
<organism evidence="2 3">
    <name type="scientific">Paenibacillus artemisiicola</name>
    <dbReference type="NCBI Taxonomy" id="1172618"/>
    <lineage>
        <taxon>Bacteria</taxon>
        <taxon>Bacillati</taxon>
        <taxon>Bacillota</taxon>
        <taxon>Bacilli</taxon>
        <taxon>Bacillales</taxon>
        <taxon>Paenibacillaceae</taxon>
        <taxon>Paenibacillus</taxon>
    </lineage>
</organism>
<feature type="compositionally biased region" description="Basic and acidic residues" evidence="1">
    <location>
        <begin position="71"/>
        <end position="81"/>
    </location>
</feature>
<keyword evidence="3" id="KW-1185">Reference proteome</keyword>
<sequence length="91" mass="9582">MREAINEAIGETLNEAVCPLCGGVNACAGSRACWCAGEAFPEGLFAFVPPEARGRACICRFCLESYKETGHPLRKETRAKESGSSGEPSGA</sequence>
<reference evidence="2 3" key="1">
    <citation type="submission" date="2021-03" db="EMBL/GenBank/DDBJ databases">
        <title>Paenibacillus artemisicola MWE-103 whole genome sequence.</title>
        <authorList>
            <person name="Ham Y.J."/>
        </authorList>
    </citation>
    <scope>NUCLEOTIDE SEQUENCE [LARGE SCALE GENOMIC DNA]</scope>
    <source>
        <strain evidence="2 3">MWE-103</strain>
    </source>
</reference>
<evidence type="ECO:0000313" key="2">
    <source>
        <dbReference type="EMBL" id="MBO7742678.1"/>
    </source>
</evidence>
<evidence type="ECO:0000256" key="1">
    <source>
        <dbReference type="SAM" id="MobiDB-lite"/>
    </source>
</evidence>
<dbReference type="InterPro" id="IPR032720">
    <property type="entry name" value="Cys_rich_CWC"/>
</dbReference>
<dbReference type="EMBL" id="JAGGDJ010000001">
    <property type="protein sequence ID" value="MBO7742678.1"/>
    <property type="molecule type" value="Genomic_DNA"/>
</dbReference>
<feature type="region of interest" description="Disordered" evidence="1">
    <location>
        <begin position="71"/>
        <end position="91"/>
    </location>
</feature>
<feature type="compositionally biased region" description="Polar residues" evidence="1">
    <location>
        <begin position="82"/>
        <end position="91"/>
    </location>
</feature>
<name>A0ABS3W2Z2_9BACL</name>
<dbReference type="Proteomes" id="UP000670947">
    <property type="component" value="Unassembled WGS sequence"/>
</dbReference>
<comment type="caution">
    <text evidence="2">The sequence shown here is derived from an EMBL/GenBank/DDBJ whole genome shotgun (WGS) entry which is preliminary data.</text>
</comment>